<evidence type="ECO:0000313" key="3">
    <source>
        <dbReference type="Proteomes" id="UP000038009"/>
    </source>
</evidence>
<dbReference type="InterPro" id="IPR032675">
    <property type="entry name" value="LRR_dom_sf"/>
</dbReference>
<dbReference type="InterPro" id="IPR001611">
    <property type="entry name" value="Leu-rich_rpt"/>
</dbReference>
<dbReference type="AlphaFoldDB" id="A0A0N1PD16"/>
<feature type="compositionally biased region" description="Gly residues" evidence="1">
    <location>
        <begin position="613"/>
        <end position="623"/>
    </location>
</feature>
<feature type="compositionally biased region" description="Low complexity" evidence="1">
    <location>
        <begin position="167"/>
        <end position="180"/>
    </location>
</feature>
<dbReference type="Gene3D" id="3.80.10.10">
    <property type="entry name" value="Ribonuclease Inhibitor"/>
    <property type="match status" value="1"/>
</dbReference>
<dbReference type="PROSITE" id="PS51450">
    <property type="entry name" value="LRR"/>
    <property type="match status" value="1"/>
</dbReference>
<name>A0A0N1PD16_LEPSE</name>
<dbReference type="EMBL" id="LJSK01000021">
    <property type="protein sequence ID" value="KPI89535.1"/>
    <property type="molecule type" value="Genomic_DNA"/>
</dbReference>
<dbReference type="GO" id="GO:0016973">
    <property type="term" value="P:poly(A)+ mRNA export from nucleus"/>
    <property type="evidence" value="ECO:0007669"/>
    <property type="project" value="TreeGrafter"/>
</dbReference>
<dbReference type="OMA" id="YIWETRR"/>
<comment type="caution">
    <text evidence="2">The sequence shown here is derived from an EMBL/GenBank/DDBJ whole genome shotgun (WGS) entry which is preliminary data.</text>
</comment>
<dbReference type="SUPFAM" id="SSF52058">
    <property type="entry name" value="L domain-like"/>
    <property type="match status" value="1"/>
</dbReference>
<dbReference type="GO" id="GO:0003723">
    <property type="term" value="F:RNA binding"/>
    <property type="evidence" value="ECO:0007669"/>
    <property type="project" value="TreeGrafter"/>
</dbReference>
<dbReference type="OrthoDB" id="10262005at2759"/>
<feature type="compositionally biased region" description="Basic and acidic residues" evidence="1">
    <location>
        <begin position="187"/>
        <end position="196"/>
    </location>
</feature>
<organism evidence="2 3">
    <name type="scientific">Leptomonas seymouri</name>
    <dbReference type="NCBI Taxonomy" id="5684"/>
    <lineage>
        <taxon>Eukaryota</taxon>
        <taxon>Discoba</taxon>
        <taxon>Euglenozoa</taxon>
        <taxon>Kinetoplastea</taxon>
        <taxon>Metakinetoplastina</taxon>
        <taxon>Trypanosomatida</taxon>
        <taxon>Trypanosomatidae</taxon>
        <taxon>Leishmaniinae</taxon>
        <taxon>Leptomonas</taxon>
    </lineage>
</organism>
<feature type="region of interest" description="Disordered" evidence="1">
    <location>
        <begin position="819"/>
        <end position="841"/>
    </location>
</feature>
<accession>A0A0N1PD16</accession>
<sequence>MLSNTKGYSSFSRSLGYHRDSLSVLGQVCPAWKKTGKCKAYSTEQQVRRTLAAAKDEELRKKATSLYDAQMDLVADLGSVEGDAELLGSVAAQVGFSMDPAKKEEMLGKLVAVLKQEPAYLNWSLDAAVAEKMVELRIKPCRYTHRGELTTSLKRSRSAQEKEEVQLMRQQQQEQQEALESTNNNSHAEEKQKDTGADAVAVASVCRQSARPASSTATMSRQAKRWEEERHRIFQSLTPLQRCVVCLLWQRHYCVEQGVICDVRLMLEKRLTELYDRTGIAVVEGAVVAKRRNTTVGREEDDGEDPLDAYLSSAKFEEVVERESKRVVTRVAFRPEFGMVDLSALPQLVAHLSSTPACGVFLARTLTYFTGKVLAQRSGVSKEGSVGYNTEKDDRPAPTNFHYLLFPSRKPISEKEVDLGGTARADELVEALEWALHIYHREGQLHAERRVDWGVPACSAGSHPVTPAPEPSVVHGTTTTSPPLRQQHVSALFRHRRIRLHGLTLTRCSIASADAVVGALHKRNLERFLYALDLSSNRLWSLRFLLALRANFAHRLLRLSLKGNPITLKPEYQEQVRRSLPQLTSLDGEPIRRPPLRLPKPLPSSCTRSTGEGVSGTTGGGEGVHARGPQREGDAVQASVLDCVGRLLYIWETRRIPHTLRELQAFGKAGSASWRPEEEWNDDNFPHRYLHPAATFSVVLAPELSFFDAETMRDARSVELDTDYNGMRLSAVDVRDARVFDVAMKNSSRNLLAGRPALQRFGKGAENCFLAYQLTLYPERMEVEHHVTDAVISMARVADVQVKAMAAAATRSKSCQKSTRKCASKGEVQQPSSSTAVRFGSSARGPAPDQYIVTLHGLMTWRLPSMKAGECMRACYTRVMVLTKKMLPVQNREWERLRSPPYVLMNDELFLFPAPATLSVTTAPSAIFRANTPTRLSRLVVEFGLEACGDGVALVRDVMERCTSPAAEYAALQALVSGVVGPHTNAGEGEERSTASTASMSVAGTLAGEDAVALQLVLAAAAQLTSTLEMYMCTAASPLSAPSSSAAARTYAIFSVLEGVNTEWDTLRHVVGGGDQKQQQQQFDKIRAWATGPHVVTRALLHEVTSITNSCYTRL</sequence>
<feature type="compositionally biased region" description="Polar residues" evidence="1">
    <location>
        <begin position="827"/>
        <end position="836"/>
    </location>
</feature>
<dbReference type="PANTHER" id="PTHR10662">
    <property type="entry name" value="NUCLEAR RNA EXPORT FACTOR"/>
    <property type="match status" value="1"/>
</dbReference>
<evidence type="ECO:0000313" key="2">
    <source>
        <dbReference type="EMBL" id="KPI89535.1"/>
    </source>
</evidence>
<feature type="region of interest" description="Disordered" evidence="1">
    <location>
        <begin position="585"/>
        <end position="632"/>
    </location>
</feature>
<dbReference type="GO" id="GO:0005634">
    <property type="term" value="C:nucleus"/>
    <property type="evidence" value="ECO:0007669"/>
    <property type="project" value="TreeGrafter"/>
</dbReference>
<feature type="region of interest" description="Disordered" evidence="1">
    <location>
        <begin position="149"/>
        <end position="196"/>
    </location>
</feature>
<dbReference type="PANTHER" id="PTHR10662:SF48">
    <property type="entry name" value="LEUCINE-RICH REPEAT PROTEIN (LRRP)"/>
    <property type="match status" value="1"/>
</dbReference>
<keyword evidence="3" id="KW-1185">Reference proteome</keyword>
<evidence type="ECO:0000256" key="1">
    <source>
        <dbReference type="SAM" id="MobiDB-lite"/>
    </source>
</evidence>
<reference evidence="2 3" key="1">
    <citation type="journal article" date="2015" name="PLoS Pathog.">
        <title>Leptomonas seymouri: Adaptations to the Dixenous Life Cycle Analyzed by Genome Sequencing, Transcriptome Profiling and Co-infection with Leishmania donovani.</title>
        <authorList>
            <person name="Kraeva N."/>
            <person name="Butenko A."/>
            <person name="Hlavacova J."/>
            <person name="Kostygov A."/>
            <person name="Myskova J."/>
            <person name="Grybchuk D."/>
            <person name="Lestinova T."/>
            <person name="Votypka J."/>
            <person name="Volf P."/>
            <person name="Opperdoes F."/>
            <person name="Flegontov P."/>
            <person name="Lukes J."/>
            <person name="Yurchenko V."/>
        </authorList>
    </citation>
    <scope>NUCLEOTIDE SEQUENCE [LARGE SCALE GENOMIC DNA]</scope>
    <source>
        <strain evidence="2 3">ATCC 30220</strain>
    </source>
</reference>
<dbReference type="VEuPathDB" id="TriTrypDB:Lsey_0021_0040"/>
<gene>
    <name evidence="2" type="ORF">ABL78_1303</name>
</gene>
<dbReference type="InterPro" id="IPR030217">
    <property type="entry name" value="NXF_fam"/>
</dbReference>
<proteinExistence type="predicted"/>
<protein>
    <submittedName>
        <fullName evidence="2">Uncharacterized protein</fullName>
    </submittedName>
</protein>
<dbReference type="Proteomes" id="UP000038009">
    <property type="component" value="Unassembled WGS sequence"/>
</dbReference>